<accession>A0A5R9FAM3</accession>
<dbReference type="Proteomes" id="UP000308230">
    <property type="component" value="Unassembled WGS sequence"/>
</dbReference>
<protein>
    <submittedName>
        <fullName evidence="1">Spore germination protein GerPE</fullName>
    </submittedName>
</protein>
<evidence type="ECO:0000313" key="1">
    <source>
        <dbReference type="EMBL" id="TLS37923.1"/>
    </source>
</evidence>
<dbReference type="OrthoDB" id="2599887at2"/>
<dbReference type="EMBL" id="SWLG01000005">
    <property type="protein sequence ID" value="TLS37923.1"/>
    <property type="molecule type" value="Genomic_DNA"/>
</dbReference>
<keyword evidence="2" id="KW-1185">Reference proteome</keyword>
<dbReference type="InterPro" id="IPR024496">
    <property type="entry name" value="Spore_germ_GerPE"/>
</dbReference>
<reference evidence="1 2" key="1">
    <citation type="submission" date="2019-04" db="EMBL/GenBank/DDBJ databases">
        <title>Bacillus caeni sp. nov., a bacterium isolated from mangrove sediment.</title>
        <authorList>
            <person name="Huang H."/>
            <person name="Mo K."/>
            <person name="Hu Y."/>
        </authorList>
    </citation>
    <scope>NUCLEOTIDE SEQUENCE [LARGE SCALE GENOMIC DNA]</scope>
    <source>
        <strain evidence="1 2">HB172195</strain>
    </source>
</reference>
<gene>
    <name evidence="1" type="ORF">FCL54_08890</name>
</gene>
<comment type="caution">
    <text evidence="1">The sequence shown here is derived from an EMBL/GenBank/DDBJ whole genome shotgun (WGS) entry which is preliminary data.</text>
</comment>
<proteinExistence type="predicted"/>
<dbReference type="RefSeq" id="WP_138125470.1">
    <property type="nucleotide sequence ID" value="NZ_SWLG01000005.1"/>
</dbReference>
<name>A0A5R9FAM3_9BACL</name>
<organism evidence="1 2">
    <name type="scientific">Exobacillus caeni</name>
    <dbReference type="NCBI Taxonomy" id="2574798"/>
    <lineage>
        <taxon>Bacteria</taxon>
        <taxon>Bacillati</taxon>
        <taxon>Bacillota</taxon>
        <taxon>Bacilli</taxon>
        <taxon>Bacillales</taxon>
        <taxon>Guptibacillaceae</taxon>
        <taxon>Exobacillus</taxon>
    </lineage>
</organism>
<evidence type="ECO:0000313" key="2">
    <source>
        <dbReference type="Proteomes" id="UP000308230"/>
    </source>
</evidence>
<dbReference type="AlphaFoldDB" id="A0A5R9FAM3"/>
<dbReference type="Pfam" id="PF10970">
    <property type="entry name" value="GerPE"/>
    <property type="match status" value="1"/>
</dbReference>
<sequence>MYNRSSVVPIVKVNDTSSSSIVQIGDSVNLAPRADVFAVQRELPIYYGREADDLSPFPIYTQPIPEPIIDEPIKITTYHENPIIHVRSIGVVGIGASGILHIGSTRSVNCEARVKNIRQFLKEPE</sequence>